<reference evidence="2" key="2">
    <citation type="submission" date="2020-09" db="EMBL/GenBank/DDBJ databases">
        <authorList>
            <person name="Sun Q."/>
            <person name="Ohkuma M."/>
        </authorList>
    </citation>
    <scope>NUCLEOTIDE SEQUENCE</scope>
    <source>
        <strain evidence="2">JCM 30804</strain>
    </source>
</reference>
<accession>A0A917JWC1</accession>
<evidence type="ECO:0000313" key="3">
    <source>
        <dbReference type="Proteomes" id="UP000613743"/>
    </source>
</evidence>
<keyword evidence="1" id="KW-1133">Transmembrane helix</keyword>
<feature type="transmembrane region" description="Helical" evidence="1">
    <location>
        <begin position="67"/>
        <end position="85"/>
    </location>
</feature>
<dbReference type="Proteomes" id="UP000613743">
    <property type="component" value="Unassembled WGS sequence"/>
</dbReference>
<reference evidence="2" key="1">
    <citation type="journal article" date="2014" name="Int. J. Syst. Evol. Microbiol.">
        <title>Complete genome sequence of Corynebacterium casei LMG S-19264T (=DSM 44701T), isolated from a smear-ripened cheese.</title>
        <authorList>
            <consortium name="US DOE Joint Genome Institute (JGI-PGF)"/>
            <person name="Walter F."/>
            <person name="Albersmeier A."/>
            <person name="Kalinowski J."/>
            <person name="Ruckert C."/>
        </authorList>
    </citation>
    <scope>NUCLEOTIDE SEQUENCE</scope>
    <source>
        <strain evidence="2">JCM 30804</strain>
    </source>
</reference>
<keyword evidence="1" id="KW-0812">Transmembrane</keyword>
<gene>
    <name evidence="2" type="ORF">GCM10009332_28330</name>
</gene>
<keyword evidence="1" id="KW-0472">Membrane</keyword>
<name>A0A917JWC1_9GAMM</name>
<evidence type="ECO:0000313" key="2">
    <source>
        <dbReference type="EMBL" id="GGI89269.1"/>
    </source>
</evidence>
<feature type="transmembrane region" description="Helical" evidence="1">
    <location>
        <begin position="33"/>
        <end position="55"/>
    </location>
</feature>
<comment type="caution">
    <text evidence="2">The sequence shown here is derived from an EMBL/GenBank/DDBJ whole genome shotgun (WGS) entry which is preliminary data.</text>
</comment>
<sequence>MLKSLFLSLALREIDKGGTRSYSAISAVSTLSFFMLLNLWSILLITEIFLGSVFAEINNFLFSQKHYIASAVILYFIVAITVYYRYKNLDLVSLAKQHPNGIGRFIIYGAFSGIVFIYALFLHI</sequence>
<dbReference type="RefSeq" id="WP_188922098.1">
    <property type="nucleotide sequence ID" value="NZ_BMPZ01000009.1"/>
</dbReference>
<organism evidence="2 3">
    <name type="scientific">Shewanella gelidii</name>
    <dbReference type="NCBI Taxonomy" id="1642821"/>
    <lineage>
        <taxon>Bacteria</taxon>
        <taxon>Pseudomonadati</taxon>
        <taxon>Pseudomonadota</taxon>
        <taxon>Gammaproteobacteria</taxon>
        <taxon>Alteromonadales</taxon>
        <taxon>Shewanellaceae</taxon>
        <taxon>Shewanella</taxon>
    </lineage>
</organism>
<proteinExistence type="predicted"/>
<evidence type="ECO:0000256" key="1">
    <source>
        <dbReference type="SAM" id="Phobius"/>
    </source>
</evidence>
<keyword evidence="3" id="KW-1185">Reference proteome</keyword>
<protein>
    <submittedName>
        <fullName evidence="2">Uncharacterized protein</fullName>
    </submittedName>
</protein>
<feature type="transmembrane region" description="Helical" evidence="1">
    <location>
        <begin position="105"/>
        <end position="122"/>
    </location>
</feature>
<dbReference type="EMBL" id="BMPZ01000009">
    <property type="protein sequence ID" value="GGI89269.1"/>
    <property type="molecule type" value="Genomic_DNA"/>
</dbReference>
<dbReference type="AlphaFoldDB" id="A0A917JWC1"/>